<gene>
    <name evidence="11" type="ORF">SCP_1004230</name>
</gene>
<keyword evidence="3" id="KW-0479">Metal-binding</keyword>
<evidence type="ECO:0000256" key="9">
    <source>
        <dbReference type="SAM" id="Phobius"/>
    </source>
</evidence>
<evidence type="ECO:0000256" key="4">
    <source>
        <dbReference type="ARBA" id="ARBA00022771"/>
    </source>
</evidence>
<keyword evidence="2 9" id="KW-0812">Transmembrane</keyword>
<sequence length="497" mass="55752">MSEPRQIPTVDDLRVKLCYICREEERFDNPEEPRRVWTHPCNCTLVAHESCLLHWIQAAQQDPHRAANALKCPQCGATYDMESNNPFILRLLDHISGSLSLAGKVISFAGMTGIVVSFGMGIYFVCTSYGAYAVREFLGKELYDLLLTDDPSNWPWHAFINLPLIPFSLVLSRTRLFDTLPIMTLFLAWPSSPPVQTTQSLIGRWTTRRSEPIAPMSLLTWPPSPIIATILYPLVTGLYRRYFTRVKHWVMGTQPGPRLPVRRVVWAFNEDGPAPLRMRIGANIEPLNDQRPAAGAQQGRRGAQARNEEQNQNGEGVQNEEENQNDADLEADDPAAAAERTMRITNASLGRFVGGALMLPAISNYMGSILFRLSKYSHTLRRILAIRPSPSGRATAAPLGGWVSAQPWDNLNYVKQFGLGARMALNLVCAGTRTWAESDPVWWRNSVGLGIFIVAKDYITLLHLWLAKRELETRRVKSRSFAGVDIRELDLIDSSPS</sequence>
<dbReference type="SMART" id="SM00744">
    <property type="entry name" value="RINGv"/>
    <property type="match status" value="1"/>
</dbReference>
<protein>
    <recommendedName>
        <fullName evidence="10">RING-CH-type domain-containing protein</fullName>
    </recommendedName>
</protein>
<dbReference type="PROSITE" id="PS51292">
    <property type="entry name" value="ZF_RING_CH"/>
    <property type="match status" value="1"/>
</dbReference>
<feature type="domain" description="RING-CH-type" evidence="10">
    <location>
        <begin position="10"/>
        <end position="82"/>
    </location>
</feature>
<dbReference type="Gene3D" id="3.30.40.10">
    <property type="entry name" value="Zinc/RING finger domain, C3HC4 (zinc finger)"/>
    <property type="match status" value="1"/>
</dbReference>
<feature type="transmembrane region" description="Helical" evidence="9">
    <location>
        <begin position="154"/>
        <end position="171"/>
    </location>
</feature>
<evidence type="ECO:0000256" key="2">
    <source>
        <dbReference type="ARBA" id="ARBA00022692"/>
    </source>
</evidence>
<feature type="transmembrane region" description="Helical" evidence="9">
    <location>
        <begin position="447"/>
        <end position="467"/>
    </location>
</feature>
<keyword evidence="4" id="KW-0863">Zinc-finger</keyword>
<proteinExistence type="predicted"/>
<dbReference type="EMBL" id="BFAD01000010">
    <property type="protein sequence ID" value="GBE87176.1"/>
    <property type="molecule type" value="Genomic_DNA"/>
</dbReference>
<feature type="compositionally biased region" description="Low complexity" evidence="8">
    <location>
        <begin position="293"/>
        <end position="317"/>
    </location>
</feature>
<keyword evidence="12" id="KW-1185">Reference proteome</keyword>
<keyword evidence="5" id="KW-0862">Zinc</keyword>
<evidence type="ECO:0000256" key="6">
    <source>
        <dbReference type="ARBA" id="ARBA00022989"/>
    </source>
</evidence>
<dbReference type="PANTHER" id="PTHR46283">
    <property type="entry name" value="E3 UBIQUITIN-PROTEIN LIGASE MARCH5"/>
    <property type="match status" value="1"/>
</dbReference>
<organism evidence="11 12">
    <name type="scientific">Sparassis crispa</name>
    <dbReference type="NCBI Taxonomy" id="139825"/>
    <lineage>
        <taxon>Eukaryota</taxon>
        <taxon>Fungi</taxon>
        <taxon>Dikarya</taxon>
        <taxon>Basidiomycota</taxon>
        <taxon>Agaricomycotina</taxon>
        <taxon>Agaricomycetes</taxon>
        <taxon>Polyporales</taxon>
        <taxon>Sparassidaceae</taxon>
        <taxon>Sparassis</taxon>
    </lineage>
</organism>
<dbReference type="GO" id="GO:0016020">
    <property type="term" value="C:membrane"/>
    <property type="evidence" value="ECO:0007669"/>
    <property type="project" value="UniProtKB-SubCell"/>
</dbReference>
<evidence type="ECO:0000256" key="8">
    <source>
        <dbReference type="SAM" id="MobiDB-lite"/>
    </source>
</evidence>
<dbReference type="InterPro" id="IPR011016">
    <property type="entry name" value="Znf_RING-CH"/>
</dbReference>
<feature type="transmembrane region" description="Helical" evidence="9">
    <location>
        <begin position="349"/>
        <end position="371"/>
    </location>
</feature>
<dbReference type="GeneID" id="38784093"/>
<dbReference type="SUPFAM" id="SSF57850">
    <property type="entry name" value="RING/U-box"/>
    <property type="match status" value="1"/>
</dbReference>
<feature type="region of interest" description="Disordered" evidence="8">
    <location>
        <begin position="285"/>
        <end position="327"/>
    </location>
</feature>
<dbReference type="InterPro" id="IPR013083">
    <property type="entry name" value="Znf_RING/FYVE/PHD"/>
</dbReference>
<dbReference type="GO" id="GO:0008270">
    <property type="term" value="F:zinc ion binding"/>
    <property type="evidence" value="ECO:0007669"/>
    <property type="project" value="UniProtKB-KW"/>
</dbReference>
<evidence type="ECO:0000256" key="7">
    <source>
        <dbReference type="ARBA" id="ARBA00023136"/>
    </source>
</evidence>
<dbReference type="STRING" id="139825.A0A401GY82"/>
<evidence type="ECO:0000259" key="10">
    <source>
        <dbReference type="PROSITE" id="PS51292"/>
    </source>
</evidence>
<dbReference type="Proteomes" id="UP000287166">
    <property type="component" value="Unassembled WGS sequence"/>
</dbReference>
<dbReference type="OrthoDB" id="5817083at2759"/>
<evidence type="ECO:0000256" key="1">
    <source>
        <dbReference type="ARBA" id="ARBA00004141"/>
    </source>
</evidence>
<dbReference type="AlphaFoldDB" id="A0A401GY82"/>
<evidence type="ECO:0000256" key="3">
    <source>
        <dbReference type="ARBA" id="ARBA00022723"/>
    </source>
</evidence>
<name>A0A401GY82_9APHY</name>
<evidence type="ECO:0000256" key="5">
    <source>
        <dbReference type="ARBA" id="ARBA00022833"/>
    </source>
</evidence>
<dbReference type="InParanoid" id="A0A401GY82"/>
<keyword evidence="7 9" id="KW-0472">Membrane</keyword>
<evidence type="ECO:0000313" key="12">
    <source>
        <dbReference type="Proteomes" id="UP000287166"/>
    </source>
</evidence>
<comment type="caution">
    <text evidence="11">The sequence shown here is derived from an EMBL/GenBank/DDBJ whole genome shotgun (WGS) entry which is preliminary data.</text>
</comment>
<comment type="subcellular location">
    <subcellularLocation>
        <location evidence="1">Membrane</location>
        <topology evidence="1">Multi-pass membrane protein</topology>
    </subcellularLocation>
</comment>
<feature type="compositionally biased region" description="Acidic residues" evidence="8">
    <location>
        <begin position="318"/>
        <end position="327"/>
    </location>
</feature>
<accession>A0A401GY82</accession>
<reference evidence="11 12" key="1">
    <citation type="journal article" date="2018" name="Sci. Rep.">
        <title>Genome sequence of the cauliflower mushroom Sparassis crispa (Hanabiratake) and its association with beneficial usage.</title>
        <authorList>
            <person name="Kiyama R."/>
            <person name="Furutani Y."/>
            <person name="Kawaguchi K."/>
            <person name="Nakanishi T."/>
        </authorList>
    </citation>
    <scope>NUCLEOTIDE SEQUENCE [LARGE SCALE GENOMIC DNA]</scope>
</reference>
<evidence type="ECO:0000313" key="11">
    <source>
        <dbReference type="EMBL" id="GBE87176.1"/>
    </source>
</evidence>
<keyword evidence="6 9" id="KW-1133">Transmembrane helix</keyword>
<feature type="transmembrane region" description="Helical" evidence="9">
    <location>
        <begin position="105"/>
        <end position="134"/>
    </location>
</feature>
<dbReference type="RefSeq" id="XP_027618089.1">
    <property type="nucleotide sequence ID" value="XM_027762288.1"/>
</dbReference>